<feature type="region of interest" description="Disordered" evidence="1">
    <location>
        <begin position="1"/>
        <end position="70"/>
    </location>
</feature>
<gene>
    <name evidence="2" type="ORF">GCM10009839_93510</name>
</gene>
<keyword evidence="3" id="KW-1185">Reference proteome</keyword>
<feature type="compositionally biased region" description="Basic and acidic residues" evidence="1">
    <location>
        <begin position="53"/>
        <end position="62"/>
    </location>
</feature>
<evidence type="ECO:0000313" key="2">
    <source>
        <dbReference type="EMBL" id="GAA2066988.1"/>
    </source>
</evidence>
<evidence type="ECO:0000313" key="3">
    <source>
        <dbReference type="Proteomes" id="UP001500751"/>
    </source>
</evidence>
<dbReference type="Proteomes" id="UP001500751">
    <property type="component" value="Unassembled WGS sequence"/>
</dbReference>
<sequence length="70" mass="7318">MSFAGKPCAAGTPQTSSAPDLPPIPVPPVPWMVDGIAEKNDETPTGVAPVECSPRRRMDVTGRMRGTTPS</sequence>
<organism evidence="2 3">
    <name type="scientific">Catenulispora yoronensis</name>
    <dbReference type="NCBI Taxonomy" id="450799"/>
    <lineage>
        <taxon>Bacteria</taxon>
        <taxon>Bacillati</taxon>
        <taxon>Actinomycetota</taxon>
        <taxon>Actinomycetes</taxon>
        <taxon>Catenulisporales</taxon>
        <taxon>Catenulisporaceae</taxon>
        <taxon>Catenulispora</taxon>
    </lineage>
</organism>
<reference evidence="3" key="1">
    <citation type="journal article" date="2019" name="Int. J. Syst. Evol. Microbiol.">
        <title>The Global Catalogue of Microorganisms (GCM) 10K type strain sequencing project: providing services to taxonomists for standard genome sequencing and annotation.</title>
        <authorList>
            <consortium name="The Broad Institute Genomics Platform"/>
            <consortium name="The Broad Institute Genome Sequencing Center for Infectious Disease"/>
            <person name="Wu L."/>
            <person name="Ma J."/>
        </authorList>
    </citation>
    <scope>NUCLEOTIDE SEQUENCE [LARGE SCALE GENOMIC DNA]</scope>
    <source>
        <strain evidence="3">JCM 16014</strain>
    </source>
</reference>
<comment type="caution">
    <text evidence="2">The sequence shown here is derived from an EMBL/GenBank/DDBJ whole genome shotgun (WGS) entry which is preliminary data.</text>
</comment>
<dbReference type="EMBL" id="BAAAQN010000117">
    <property type="protein sequence ID" value="GAA2066988.1"/>
    <property type="molecule type" value="Genomic_DNA"/>
</dbReference>
<feature type="compositionally biased region" description="Pro residues" evidence="1">
    <location>
        <begin position="20"/>
        <end position="30"/>
    </location>
</feature>
<proteinExistence type="predicted"/>
<protein>
    <submittedName>
        <fullName evidence="2">Uncharacterized protein</fullName>
    </submittedName>
</protein>
<name>A0ABP5HAY6_9ACTN</name>
<accession>A0ABP5HAY6</accession>
<evidence type="ECO:0000256" key="1">
    <source>
        <dbReference type="SAM" id="MobiDB-lite"/>
    </source>
</evidence>